<dbReference type="InterPro" id="IPR050319">
    <property type="entry name" value="ABC_transp_ATP-bind"/>
</dbReference>
<proteinExistence type="inferred from homology"/>
<dbReference type="InterPro" id="IPR027417">
    <property type="entry name" value="P-loop_NTPase"/>
</dbReference>
<reference evidence="6 7" key="1">
    <citation type="submission" date="2023-07" db="EMBL/GenBank/DDBJ databases">
        <title>Comparative genomics of wheat-associated soil bacteria to identify genetic determinants of phenazine resistance.</title>
        <authorList>
            <person name="Mouncey N."/>
        </authorList>
    </citation>
    <scope>NUCLEOTIDE SEQUENCE [LARGE SCALE GENOMIC DNA]</scope>
    <source>
        <strain evidence="6 7">W2I7</strain>
    </source>
</reference>
<dbReference type="GO" id="GO:0005524">
    <property type="term" value="F:ATP binding"/>
    <property type="evidence" value="ECO:0007669"/>
    <property type="project" value="UniProtKB-KW"/>
</dbReference>
<feature type="domain" description="ABC transporter" evidence="5">
    <location>
        <begin position="268"/>
        <end position="492"/>
    </location>
</feature>
<dbReference type="InterPro" id="IPR003439">
    <property type="entry name" value="ABC_transporter-like_ATP-bd"/>
</dbReference>
<dbReference type="Proteomes" id="UP001239085">
    <property type="component" value="Unassembled WGS sequence"/>
</dbReference>
<keyword evidence="2" id="KW-0813">Transport</keyword>
<dbReference type="PANTHER" id="PTHR43776:SF7">
    <property type="entry name" value="D,D-DIPEPTIDE TRANSPORT ATP-BINDING PROTEIN DDPF-RELATED"/>
    <property type="match status" value="1"/>
</dbReference>
<dbReference type="Pfam" id="PF00005">
    <property type="entry name" value="ABC_tran"/>
    <property type="match status" value="2"/>
</dbReference>
<keyword evidence="7" id="KW-1185">Reference proteome</keyword>
<gene>
    <name evidence="6" type="ORF">QFZ46_000029</name>
</gene>
<dbReference type="RefSeq" id="WP_307357055.1">
    <property type="nucleotide sequence ID" value="NZ_JAUSXK010000001.1"/>
</dbReference>
<protein>
    <submittedName>
        <fullName evidence="6">Peptide/nickel transport system ATP-binding protein</fullName>
    </submittedName>
</protein>
<name>A0ABU0P3E9_9MICO</name>
<evidence type="ECO:0000256" key="4">
    <source>
        <dbReference type="ARBA" id="ARBA00022840"/>
    </source>
</evidence>
<dbReference type="Gene3D" id="3.40.50.300">
    <property type="entry name" value="P-loop containing nucleotide triphosphate hydrolases"/>
    <property type="match status" value="2"/>
</dbReference>
<organism evidence="6 7">
    <name type="scientific">Microbacterium murale</name>
    <dbReference type="NCBI Taxonomy" id="1081040"/>
    <lineage>
        <taxon>Bacteria</taxon>
        <taxon>Bacillati</taxon>
        <taxon>Actinomycetota</taxon>
        <taxon>Actinomycetes</taxon>
        <taxon>Micrococcales</taxon>
        <taxon>Microbacteriaceae</taxon>
        <taxon>Microbacterium</taxon>
    </lineage>
</organism>
<dbReference type="EMBL" id="JAUSXK010000001">
    <property type="protein sequence ID" value="MDQ0641869.1"/>
    <property type="molecule type" value="Genomic_DNA"/>
</dbReference>
<evidence type="ECO:0000313" key="6">
    <source>
        <dbReference type="EMBL" id="MDQ0641869.1"/>
    </source>
</evidence>
<evidence type="ECO:0000256" key="2">
    <source>
        <dbReference type="ARBA" id="ARBA00022448"/>
    </source>
</evidence>
<dbReference type="PROSITE" id="PS00211">
    <property type="entry name" value="ABC_TRANSPORTER_1"/>
    <property type="match status" value="1"/>
</dbReference>
<dbReference type="CDD" id="cd03257">
    <property type="entry name" value="ABC_NikE_OppD_transporters"/>
    <property type="match status" value="2"/>
</dbReference>
<dbReference type="PROSITE" id="PS50893">
    <property type="entry name" value="ABC_TRANSPORTER_2"/>
    <property type="match status" value="2"/>
</dbReference>
<comment type="similarity">
    <text evidence="1">Belongs to the ABC transporter superfamily.</text>
</comment>
<evidence type="ECO:0000256" key="1">
    <source>
        <dbReference type="ARBA" id="ARBA00005417"/>
    </source>
</evidence>
<evidence type="ECO:0000256" key="3">
    <source>
        <dbReference type="ARBA" id="ARBA00022741"/>
    </source>
</evidence>
<keyword evidence="4 6" id="KW-0067">ATP-binding</keyword>
<dbReference type="NCBIfam" id="NF008453">
    <property type="entry name" value="PRK11308.1"/>
    <property type="match status" value="2"/>
</dbReference>
<keyword evidence="3" id="KW-0547">Nucleotide-binding</keyword>
<dbReference type="InterPro" id="IPR017871">
    <property type="entry name" value="ABC_transporter-like_CS"/>
</dbReference>
<accession>A0ABU0P3E9</accession>
<dbReference type="InterPro" id="IPR003593">
    <property type="entry name" value="AAA+_ATPase"/>
</dbReference>
<dbReference type="PANTHER" id="PTHR43776">
    <property type="entry name" value="TRANSPORT ATP-BINDING PROTEIN"/>
    <property type="match status" value="1"/>
</dbReference>
<evidence type="ECO:0000259" key="5">
    <source>
        <dbReference type="PROSITE" id="PS50893"/>
    </source>
</evidence>
<dbReference type="SMART" id="SM00382">
    <property type="entry name" value="AAA"/>
    <property type="match status" value="2"/>
</dbReference>
<feature type="domain" description="ABC transporter" evidence="5">
    <location>
        <begin position="4"/>
        <end position="249"/>
    </location>
</feature>
<comment type="caution">
    <text evidence="6">The sequence shown here is derived from an EMBL/GenBank/DDBJ whole genome shotgun (WGS) entry which is preliminary data.</text>
</comment>
<evidence type="ECO:0000313" key="7">
    <source>
        <dbReference type="Proteomes" id="UP001239085"/>
    </source>
</evidence>
<dbReference type="SUPFAM" id="SSF52540">
    <property type="entry name" value="P-loop containing nucleoside triphosphate hydrolases"/>
    <property type="match status" value="2"/>
</dbReference>
<sequence length="496" mass="52731">MSALEVQDLSVTIRGARLVEAVSFEVAAGECLAIVGESGAGKSLTASALLGLTPDAARVEADVLGIDGVDARSFSESDWRELRGNRIGLVSQDALVSLDPLRRIGVEVAEPLAIHTELSRRERRERALELLESVSMTDASRRAGQYPHELSGGLRQRALIASALAGGPAVLVADEPTTALDATVQARVLALLRSIADAGTAVVFISHDFAAVRRVADRVLVMRSGRVIEQGAVADVLDAPQEEYTRELITATMHEPRAERFGLGDAVLTGIEVTKAFSGVPAVAGASFTLLQGQTLGIVGESGSGKTTLARMIVGVEKADSGDLRWNGEHRVQLVHQNPLGAFDPRWTIGRSLREALEAGDVPRAARAARVRALMAEVDLDPALTRRRPAQLSGGQRQRAAIARALAADPDVLVLDEPVSALDPSVREKVLQLLGRLQREHELTMIFVSHDLDVVAAVSDDVLVMQDGVVVEQGPVAGVFASPQHPFTQELLAAGR</sequence>